<feature type="compositionally biased region" description="Polar residues" evidence="1">
    <location>
        <begin position="7"/>
        <end position="20"/>
    </location>
</feature>
<dbReference type="EMBL" id="KZ107855">
    <property type="protein sequence ID" value="OSS45148.1"/>
    <property type="molecule type" value="Genomic_DNA"/>
</dbReference>
<evidence type="ECO:0000313" key="3">
    <source>
        <dbReference type="Proteomes" id="UP000193240"/>
    </source>
</evidence>
<evidence type="ECO:0000313" key="2">
    <source>
        <dbReference type="EMBL" id="OSS45148.1"/>
    </source>
</evidence>
<dbReference type="SUPFAM" id="SSF48452">
    <property type="entry name" value="TPR-like"/>
    <property type="match status" value="1"/>
</dbReference>
<dbReference type="AlphaFoldDB" id="A0A1Y2LQH3"/>
<reference evidence="2 3" key="1">
    <citation type="journal article" date="2017" name="Genome Announc.">
        <title>Genome sequence of the saprophytic ascomycete Epicoccum nigrum ICMP 19927 strain isolated from New Zealand.</title>
        <authorList>
            <person name="Fokin M."/>
            <person name="Fleetwood D."/>
            <person name="Weir B.S."/>
            <person name="Villas-Boas S.G."/>
        </authorList>
    </citation>
    <scope>NUCLEOTIDE SEQUENCE [LARGE SCALE GENOMIC DNA]</scope>
    <source>
        <strain evidence="2 3">ICMP 19927</strain>
    </source>
</reference>
<proteinExistence type="predicted"/>
<protein>
    <submittedName>
        <fullName evidence="2">Uncharacterized protein</fullName>
    </submittedName>
</protein>
<organism evidence="2 3">
    <name type="scientific">Epicoccum nigrum</name>
    <name type="common">Soil fungus</name>
    <name type="synonym">Epicoccum purpurascens</name>
    <dbReference type="NCBI Taxonomy" id="105696"/>
    <lineage>
        <taxon>Eukaryota</taxon>
        <taxon>Fungi</taxon>
        <taxon>Dikarya</taxon>
        <taxon>Ascomycota</taxon>
        <taxon>Pezizomycotina</taxon>
        <taxon>Dothideomycetes</taxon>
        <taxon>Pleosporomycetidae</taxon>
        <taxon>Pleosporales</taxon>
        <taxon>Pleosporineae</taxon>
        <taxon>Didymellaceae</taxon>
        <taxon>Epicoccum</taxon>
    </lineage>
</organism>
<name>A0A1Y2LQH3_EPING</name>
<keyword evidence="3" id="KW-1185">Reference proteome</keyword>
<dbReference type="InParanoid" id="A0A1Y2LQH3"/>
<gene>
    <name evidence="2" type="ORF">B5807_09219</name>
</gene>
<dbReference type="STRING" id="105696.A0A1Y2LQH3"/>
<dbReference type="Gene3D" id="1.25.40.10">
    <property type="entry name" value="Tetratricopeptide repeat domain"/>
    <property type="match status" value="1"/>
</dbReference>
<feature type="compositionally biased region" description="Basic and acidic residues" evidence="1">
    <location>
        <begin position="163"/>
        <end position="179"/>
    </location>
</feature>
<dbReference type="InterPro" id="IPR011990">
    <property type="entry name" value="TPR-like_helical_dom_sf"/>
</dbReference>
<dbReference type="Proteomes" id="UP000193240">
    <property type="component" value="Unassembled WGS sequence"/>
</dbReference>
<accession>A0A1Y2LQH3</accession>
<evidence type="ECO:0000256" key="1">
    <source>
        <dbReference type="SAM" id="MobiDB-lite"/>
    </source>
</evidence>
<feature type="region of interest" description="Disordered" evidence="1">
    <location>
        <begin position="151"/>
        <end position="179"/>
    </location>
</feature>
<feature type="region of interest" description="Disordered" evidence="1">
    <location>
        <begin position="1"/>
        <end position="29"/>
    </location>
</feature>
<sequence length="245" mass="26925">MDDRRTQSTVQEWPTPSGSSAAPPRADTPPDTLDDLGLIYYAFPSMPVHAVKFFQVGARIALKNIETLFFQHPGASLAEIVKGLIDSTDDKIARNGAAGDLNEKNWMLEGRKWASESFGRNWVALIEGKDEATCDAWAKQRGDPSWKAYDQNIGAGKRGSGGEAERLKSRGNEATEKKDPAEAVKHMSTALDVVPLNPIYQSNRTDAHSAMEGLREADESGLVQCMVRVLEKWIVLQVEAAQKVE</sequence>